<dbReference type="Proteomes" id="UP001341840">
    <property type="component" value="Unassembled WGS sequence"/>
</dbReference>
<dbReference type="InterPro" id="IPR015660">
    <property type="entry name" value="MASH1/Ascl1a-like"/>
</dbReference>
<sequence>MDHHLHRQGSDEPSTTTKVERRIIERNRRNHMKDLYSKLNSLLPTYSPTEVLPLPDQIDEAVKYIKSLEKKLKTEKEKKERLLMGRNNNNKRSRGGGFDYESNSNNITKSAKIDVHEIGNSLLQVVLTCGFENKFLFNEIIRILHEEKVEVVSANYSSQPGDSMIHVLHAEIPSALQQFGAARVSERLKRFVNGSTSDVEIEPGFWDDFEIDTQIWELPDLSSVVSKGFPNPL</sequence>
<comment type="caution">
    <text evidence="7">The sequence shown here is derived from an EMBL/GenBank/DDBJ whole genome shotgun (WGS) entry which is preliminary data.</text>
</comment>
<evidence type="ECO:0000256" key="4">
    <source>
        <dbReference type="ARBA" id="ARBA00023242"/>
    </source>
</evidence>
<proteinExistence type="predicted"/>
<dbReference type="EMBL" id="JASCZI010121457">
    <property type="protein sequence ID" value="MED6161829.1"/>
    <property type="molecule type" value="Genomic_DNA"/>
</dbReference>
<gene>
    <name evidence="7" type="ORF">PIB30_064452</name>
</gene>
<reference evidence="7 8" key="1">
    <citation type="journal article" date="2023" name="Plants (Basel)">
        <title>Bridging the Gap: Combining Genomics and Transcriptomics Approaches to Understand Stylosanthes scabra, an Orphan Legume from the Brazilian Caatinga.</title>
        <authorList>
            <person name="Ferreira-Neto J.R.C."/>
            <person name="da Silva M.D."/>
            <person name="Binneck E."/>
            <person name="de Melo N.F."/>
            <person name="da Silva R.H."/>
            <person name="de Melo A.L.T.M."/>
            <person name="Pandolfi V."/>
            <person name="Bustamante F.O."/>
            <person name="Brasileiro-Vidal A.C."/>
            <person name="Benko-Iseppon A.M."/>
        </authorList>
    </citation>
    <scope>NUCLEOTIDE SEQUENCE [LARGE SCALE GENOMIC DNA]</scope>
    <source>
        <tissue evidence="7">Leaves</tissue>
    </source>
</reference>
<feature type="region of interest" description="Disordered" evidence="5">
    <location>
        <begin position="1"/>
        <end position="20"/>
    </location>
</feature>
<keyword evidence="2" id="KW-0805">Transcription regulation</keyword>
<dbReference type="SMART" id="SM00353">
    <property type="entry name" value="HLH"/>
    <property type="match status" value="1"/>
</dbReference>
<dbReference type="Pfam" id="PF00010">
    <property type="entry name" value="HLH"/>
    <property type="match status" value="1"/>
</dbReference>
<organism evidence="7 8">
    <name type="scientific">Stylosanthes scabra</name>
    <dbReference type="NCBI Taxonomy" id="79078"/>
    <lineage>
        <taxon>Eukaryota</taxon>
        <taxon>Viridiplantae</taxon>
        <taxon>Streptophyta</taxon>
        <taxon>Embryophyta</taxon>
        <taxon>Tracheophyta</taxon>
        <taxon>Spermatophyta</taxon>
        <taxon>Magnoliopsida</taxon>
        <taxon>eudicotyledons</taxon>
        <taxon>Gunneridae</taxon>
        <taxon>Pentapetalae</taxon>
        <taxon>rosids</taxon>
        <taxon>fabids</taxon>
        <taxon>Fabales</taxon>
        <taxon>Fabaceae</taxon>
        <taxon>Papilionoideae</taxon>
        <taxon>50 kb inversion clade</taxon>
        <taxon>dalbergioids sensu lato</taxon>
        <taxon>Dalbergieae</taxon>
        <taxon>Pterocarpus clade</taxon>
        <taxon>Stylosanthes</taxon>
    </lineage>
</organism>
<evidence type="ECO:0000256" key="1">
    <source>
        <dbReference type="ARBA" id="ARBA00004123"/>
    </source>
</evidence>
<keyword evidence="3" id="KW-0804">Transcription</keyword>
<feature type="region of interest" description="Disordered" evidence="5">
    <location>
        <begin position="76"/>
        <end position="103"/>
    </location>
</feature>
<evidence type="ECO:0000256" key="2">
    <source>
        <dbReference type="ARBA" id="ARBA00023015"/>
    </source>
</evidence>
<dbReference type="PANTHER" id="PTHR13935:SF63">
    <property type="entry name" value="BHLH DOMAIN-CONTAINING PROTEIN"/>
    <property type="match status" value="1"/>
</dbReference>
<evidence type="ECO:0000256" key="3">
    <source>
        <dbReference type="ARBA" id="ARBA00023163"/>
    </source>
</evidence>
<evidence type="ECO:0000313" key="8">
    <source>
        <dbReference type="Proteomes" id="UP001341840"/>
    </source>
</evidence>
<dbReference type="InterPro" id="IPR036638">
    <property type="entry name" value="HLH_DNA-bd_sf"/>
</dbReference>
<protein>
    <recommendedName>
        <fullName evidence="6">BHLH domain-containing protein</fullName>
    </recommendedName>
</protein>
<dbReference type="InterPro" id="IPR011598">
    <property type="entry name" value="bHLH_dom"/>
</dbReference>
<keyword evidence="4" id="KW-0539">Nucleus</keyword>
<feature type="domain" description="BHLH" evidence="6">
    <location>
        <begin position="16"/>
        <end position="68"/>
    </location>
</feature>
<name>A0ABU6ULA5_9FABA</name>
<evidence type="ECO:0000256" key="5">
    <source>
        <dbReference type="SAM" id="MobiDB-lite"/>
    </source>
</evidence>
<accession>A0ABU6ULA5</accession>
<keyword evidence="8" id="KW-1185">Reference proteome</keyword>
<dbReference type="Gene3D" id="4.10.280.10">
    <property type="entry name" value="Helix-loop-helix DNA-binding domain"/>
    <property type="match status" value="1"/>
</dbReference>
<evidence type="ECO:0000313" key="7">
    <source>
        <dbReference type="EMBL" id="MED6161829.1"/>
    </source>
</evidence>
<dbReference type="PANTHER" id="PTHR13935">
    <property type="entry name" value="ACHAETE-SCUTE TRANSCRIPTION FACTOR-RELATED"/>
    <property type="match status" value="1"/>
</dbReference>
<comment type="subcellular location">
    <subcellularLocation>
        <location evidence="1">Nucleus</location>
    </subcellularLocation>
</comment>
<dbReference type="PROSITE" id="PS50888">
    <property type="entry name" value="BHLH"/>
    <property type="match status" value="1"/>
</dbReference>
<evidence type="ECO:0000259" key="6">
    <source>
        <dbReference type="PROSITE" id="PS50888"/>
    </source>
</evidence>
<dbReference type="SUPFAM" id="SSF47459">
    <property type="entry name" value="HLH, helix-loop-helix DNA-binding domain"/>
    <property type="match status" value="1"/>
</dbReference>